<protein>
    <recommendedName>
        <fullName evidence="5">Clr5 domain-containing protein</fullName>
    </recommendedName>
</protein>
<organism evidence="6 7">
    <name type="scientific">Seiridium cardinale</name>
    <dbReference type="NCBI Taxonomy" id="138064"/>
    <lineage>
        <taxon>Eukaryota</taxon>
        <taxon>Fungi</taxon>
        <taxon>Dikarya</taxon>
        <taxon>Ascomycota</taxon>
        <taxon>Pezizomycotina</taxon>
        <taxon>Sordariomycetes</taxon>
        <taxon>Xylariomycetidae</taxon>
        <taxon>Amphisphaeriales</taxon>
        <taxon>Sporocadaceae</taxon>
        <taxon>Seiridium</taxon>
    </lineage>
</organism>
<dbReference type="PROSITE" id="PS50297">
    <property type="entry name" value="ANK_REP_REGION"/>
    <property type="match status" value="5"/>
</dbReference>
<proteinExistence type="predicted"/>
<sequence length="1274" mass="143962">MSLSLRKPVEADWDRQKGTIRRLFLHQQCTIEELVERVKRNGIIVSKAQMEYKLKQWRFRRNVDKKAWNCIRHRITKRERSGKKSEVILSGVRLKPETILRGTMRNRPLPMLGKARPSSSPEPEFDLPLRICTPPPILIESSWPESLPWIRFKTQLYEAPIVQPFFKYNLENSIDRFTNDLLHSQSTHHSPTGRDVPDCQQFASNWAWSCFNMPESYPSEHVARAEILENGSSFEKLGWMFEIFIAKISNNMLDWDMVESNWPLLKAVFKHPVGSIMDRRLMESQTIKSFSDNLYRMAILAGTRDQMGNVTEKPNVDIVHQTMIWLFKGGYQPDRLRLDYRFETVTSLQYAVIYGDRVHETVKLLVEYGADMNLTMPLFEFSALQLVLDGAAMEEVRGRNVEVSRLCETFIEKVFKSTSMNQQESNIMLQYALRHGNKTMLEQLVSRGADLTFCQRTQHSPVSRVTAITCATEFIDTSRGESWSHWLECVVCLMTPHSQDFFRARPPQFFVDPLIAAAKAGNDDAIEQLLALGGNVDLENEDGIYPLLAAIAKGRYHTCKLLINSGSDVNHLGPSGLCPLHVAIMAGESDILKLLVDSAADIKRTIDMKRGPGLCRGILYRFGLRVVNSYQYTDLNPLDIAPLAMPHLTGAKRHGIGGCIQYLLNNGVFWSPGNFPPIQLILDDNSLWNILLKIDGTLSDRDQRTYDRMMEELIKQAMEDKKRNVLAKFHRKRSGPNGDEVGAALAEADIDKAVALLKTSGNLYERSSWDESFLDVALQSQDGSTIRWALAADSQYYDPGALLAAVEMELEPGIAPRQVNVPYYRVILNRRPESQEAHIWETTAVGKAAKWNNIELLRDLLAAIPPSKYCLLEREKYTPNYSIAELHHTRTLLQPYAYEHICASPLAWAVGLDKDDIYNIMVKRGYQPDNLTLYIAMAKGNLELAKSIISAGSGDLVTRKYRSGERNRKLGPVITTLTPIQAAATWNRTDIVRWLIDHGADVNDWNVPRLNKYRGPQSPLQAAVRHGNVEMLQLLLQAGVRPNDKPYGSGGLTALQEAAEMGEIGIAKLLLDHEPPADVNAHRAPDMGTTALEAAARHGRLDMVQLLLCRGAKTEGTGHRQYIRAVAMAQYQGHIEVVSLLRAHRPWTIMDQDRLVNEDAASLFTGEVHESECSDSECDFLRDWSGTESAGDSDKDSDKDGDTGEDNRQGDEGADERGGEERINDEDMSCAEYMIDECSWEDWNLEHTSDMGGMTQEEFESEVALWDPVNACFK</sequence>
<feature type="repeat" description="ANK" evidence="3">
    <location>
        <begin position="575"/>
        <end position="607"/>
    </location>
</feature>
<dbReference type="Pfam" id="PF00023">
    <property type="entry name" value="Ank"/>
    <property type="match status" value="1"/>
</dbReference>
<evidence type="ECO:0000256" key="2">
    <source>
        <dbReference type="ARBA" id="ARBA00023043"/>
    </source>
</evidence>
<feature type="domain" description="Clr5" evidence="5">
    <location>
        <begin position="11"/>
        <end position="60"/>
    </location>
</feature>
<feature type="repeat" description="ANK" evidence="3">
    <location>
        <begin position="975"/>
        <end position="1007"/>
    </location>
</feature>
<accession>A0ABR2X8P2</accession>
<feature type="repeat" description="ANK" evidence="3">
    <location>
        <begin position="513"/>
        <end position="541"/>
    </location>
</feature>
<dbReference type="PANTHER" id="PTHR24198:SF165">
    <property type="entry name" value="ANKYRIN REPEAT-CONTAINING PROTEIN-RELATED"/>
    <property type="match status" value="1"/>
</dbReference>
<dbReference type="InterPro" id="IPR025676">
    <property type="entry name" value="Clr5_dom"/>
</dbReference>
<keyword evidence="1" id="KW-0677">Repeat</keyword>
<evidence type="ECO:0000313" key="6">
    <source>
        <dbReference type="EMBL" id="KAK9770128.1"/>
    </source>
</evidence>
<evidence type="ECO:0000259" key="5">
    <source>
        <dbReference type="Pfam" id="PF14420"/>
    </source>
</evidence>
<evidence type="ECO:0000256" key="3">
    <source>
        <dbReference type="PROSITE-ProRule" id="PRU00023"/>
    </source>
</evidence>
<feature type="repeat" description="ANK" evidence="3">
    <location>
        <begin position="1015"/>
        <end position="1047"/>
    </location>
</feature>
<feature type="compositionally biased region" description="Basic and acidic residues" evidence="4">
    <location>
        <begin position="1192"/>
        <end position="1222"/>
    </location>
</feature>
<dbReference type="Proteomes" id="UP001465668">
    <property type="component" value="Unassembled WGS sequence"/>
</dbReference>
<feature type="region of interest" description="Disordered" evidence="4">
    <location>
        <begin position="1184"/>
        <end position="1227"/>
    </location>
</feature>
<dbReference type="Gene3D" id="1.25.40.20">
    <property type="entry name" value="Ankyrin repeat-containing domain"/>
    <property type="match status" value="3"/>
</dbReference>
<reference evidence="6 7" key="1">
    <citation type="submission" date="2024-02" db="EMBL/GenBank/DDBJ databases">
        <title>First draft genome assembly of two strains of Seiridium cardinale.</title>
        <authorList>
            <person name="Emiliani G."/>
            <person name="Scali E."/>
        </authorList>
    </citation>
    <scope>NUCLEOTIDE SEQUENCE [LARGE SCALE GENOMIC DNA]</scope>
    <source>
        <strain evidence="6 7">BM-138-000479</strain>
    </source>
</reference>
<evidence type="ECO:0000313" key="7">
    <source>
        <dbReference type="Proteomes" id="UP001465668"/>
    </source>
</evidence>
<evidence type="ECO:0000256" key="1">
    <source>
        <dbReference type="ARBA" id="ARBA00022737"/>
    </source>
</evidence>
<dbReference type="InterPro" id="IPR002110">
    <property type="entry name" value="Ankyrin_rpt"/>
</dbReference>
<name>A0ABR2X8P2_9PEZI</name>
<feature type="repeat" description="ANK" evidence="3">
    <location>
        <begin position="343"/>
        <end position="377"/>
    </location>
</feature>
<keyword evidence="2 3" id="KW-0040">ANK repeat</keyword>
<dbReference type="PANTHER" id="PTHR24198">
    <property type="entry name" value="ANKYRIN REPEAT AND PROTEIN KINASE DOMAIN-CONTAINING PROTEIN"/>
    <property type="match status" value="1"/>
</dbReference>
<dbReference type="Pfam" id="PF12796">
    <property type="entry name" value="Ank_2"/>
    <property type="match status" value="2"/>
</dbReference>
<gene>
    <name evidence="6" type="ORF">SCAR479_13233</name>
</gene>
<feature type="repeat" description="ANK" evidence="3">
    <location>
        <begin position="1087"/>
        <end position="1119"/>
    </location>
</feature>
<keyword evidence="7" id="KW-1185">Reference proteome</keyword>
<evidence type="ECO:0000256" key="4">
    <source>
        <dbReference type="SAM" id="MobiDB-lite"/>
    </source>
</evidence>
<feature type="repeat" description="ANK" evidence="3">
    <location>
        <begin position="542"/>
        <end position="574"/>
    </location>
</feature>
<dbReference type="InterPro" id="IPR036770">
    <property type="entry name" value="Ankyrin_rpt-contain_sf"/>
</dbReference>
<dbReference type="Pfam" id="PF14420">
    <property type="entry name" value="Clr5"/>
    <property type="match status" value="1"/>
</dbReference>
<dbReference type="SUPFAM" id="SSF48403">
    <property type="entry name" value="Ankyrin repeat"/>
    <property type="match status" value="2"/>
</dbReference>
<dbReference type="EMBL" id="JARVKM010000101">
    <property type="protein sequence ID" value="KAK9770128.1"/>
    <property type="molecule type" value="Genomic_DNA"/>
</dbReference>
<dbReference type="PROSITE" id="PS50088">
    <property type="entry name" value="ANK_REPEAT"/>
    <property type="match status" value="7"/>
</dbReference>
<comment type="caution">
    <text evidence="6">The sequence shown here is derived from an EMBL/GenBank/DDBJ whole genome shotgun (WGS) entry which is preliminary data.</text>
</comment>
<dbReference type="SMART" id="SM00248">
    <property type="entry name" value="ANK"/>
    <property type="match status" value="11"/>
</dbReference>